<dbReference type="Proteomes" id="UP001144612">
    <property type="component" value="Unassembled WGS sequence"/>
</dbReference>
<comment type="similarity">
    <text evidence="9">Belongs to the OXA1/ALB3/YidC family.</text>
</comment>
<proteinExistence type="inferred from homology"/>
<keyword evidence="2" id="KW-0813">Transport</keyword>
<evidence type="ECO:0000256" key="9">
    <source>
        <dbReference type="RuleBase" id="RU003945"/>
    </source>
</evidence>
<evidence type="ECO:0000256" key="4">
    <source>
        <dbReference type="ARBA" id="ARBA00022692"/>
    </source>
</evidence>
<evidence type="ECO:0000256" key="6">
    <source>
        <dbReference type="ARBA" id="ARBA00022989"/>
    </source>
</evidence>
<dbReference type="CDD" id="cd20070">
    <property type="entry name" value="5TM_YidC_Alb3"/>
    <property type="match status" value="1"/>
</dbReference>
<sequence length="228" mass="26039">MKWLNNALIKFFNVIQNAVHSLIPNPNFSYGLSIILVTIIIRLILFPLNYKQIKSTVKMNELQPQLKKIQERYKNDPQRQQQEVMKAYKENGVNPVGGCLPLLLQWPILIALYWVFMNLPGINGVGFLWIKDLSMSASMADKTSLILPLLSGATTYLSTNLVASKSADNPQAKQMGTMNIFMSIFMTWMSFRFTAALVLYWVTNNLFQIAQTVVTKNMELKKKTKEVI</sequence>
<evidence type="ECO:0000259" key="11">
    <source>
        <dbReference type="Pfam" id="PF02096"/>
    </source>
</evidence>
<dbReference type="InterPro" id="IPR047196">
    <property type="entry name" value="YidC_ALB_C"/>
</dbReference>
<evidence type="ECO:0000313" key="13">
    <source>
        <dbReference type="Proteomes" id="UP001144612"/>
    </source>
</evidence>
<comment type="subcellular location">
    <subcellularLocation>
        <location evidence="1">Cell membrane</location>
        <topology evidence="1">Multi-pass membrane protein</topology>
    </subcellularLocation>
    <subcellularLocation>
        <location evidence="9">Membrane</location>
        <topology evidence="9">Multi-pass membrane protein</topology>
    </subcellularLocation>
</comment>
<keyword evidence="3" id="KW-1003">Cell membrane</keyword>
<gene>
    <name evidence="12" type="ORF">OW729_06270</name>
</gene>
<feature type="transmembrane region" description="Helical" evidence="10">
    <location>
        <begin position="28"/>
        <end position="50"/>
    </location>
</feature>
<evidence type="ECO:0000313" key="12">
    <source>
        <dbReference type="EMBL" id="MCY6958206.1"/>
    </source>
</evidence>
<dbReference type="PANTHER" id="PTHR12428">
    <property type="entry name" value="OXA1"/>
    <property type="match status" value="1"/>
</dbReference>
<evidence type="ECO:0000256" key="7">
    <source>
        <dbReference type="ARBA" id="ARBA00023136"/>
    </source>
</evidence>
<feature type="transmembrane region" description="Helical" evidence="10">
    <location>
        <begin position="145"/>
        <end position="163"/>
    </location>
</feature>
<dbReference type="InterPro" id="IPR001708">
    <property type="entry name" value="YidC/ALB3/OXA1/COX18"/>
</dbReference>
<feature type="domain" description="Membrane insertase YidC/Oxa/ALB C-terminal" evidence="11">
    <location>
        <begin position="30"/>
        <end position="216"/>
    </location>
</feature>
<dbReference type="InterPro" id="IPR028055">
    <property type="entry name" value="YidC/Oxa/ALB_C"/>
</dbReference>
<comment type="caution">
    <text evidence="12">The sequence shown here is derived from an EMBL/GenBank/DDBJ whole genome shotgun (WGS) entry which is preliminary data.</text>
</comment>
<evidence type="ECO:0000256" key="10">
    <source>
        <dbReference type="SAM" id="Phobius"/>
    </source>
</evidence>
<evidence type="ECO:0000256" key="5">
    <source>
        <dbReference type="ARBA" id="ARBA00022927"/>
    </source>
</evidence>
<keyword evidence="6 10" id="KW-1133">Transmembrane helix</keyword>
<dbReference type="Pfam" id="PF02096">
    <property type="entry name" value="60KD_IMP"/>
    <property type="match status" value="1"/>
</dbReference>
<evidence type="ECO:0000256" key="8">
    <source>
        <dbReference type="ARBA" id="ARBA00023186"/>
    </source>
</evidence>
<keyword evidence="8" id="KW-0143">Chaperone</keyword>
<feature type="transmembrane region" description="Helical" evidence="10">
    <location>
        <begin position="110"/>
        <end position="130"/>
    </location>
</feature>
<dbReference type="PANTHER" id="PTHR12428:SF65">
    <property type="entry name" value="CYTOCHROME C OXIDASE ASSEMBLY PROTEIN COX18, MITOCHONDRIAL"/>
    <property type="match status" value="1"/>
</dbReference>
<reference evidence="12" key="1">
    <citation type="submission" date="2022-12" db="EMBL/GenBank/DDBJ databases">
        <title>Clostridium sp. nov., isolated from industrial wastewater.</title>
        <authorList>
            <person name="Jiayan W."/>
        </authorList>
    </citation>
    <scope>NUCLEOTIDE SEQUENCE</scope>
    <source>
        <strain evidence="12">ZC22-4</strain>
    </source>
</reference>
<name>A0ABT4DAH0_9CLOT</name>
<accession>A0ABT4DAH0</accession>
<dbReference type="EMBL" id="JAPQFJ010000004">
    <property type="protein sequence ID" value="MCY6958206.1"/>
    <property type="molecule type" value="Genomic_DNA"/>
</dbReference>
<protein>
    <submittedName>
        <fullName evidence="12">Membrane protein insertase YidC</fullName>
    </submittedName>
</protein>
<evidence type="ECO:0000256" key="1">
    <source>
        <dbReference type="ARBA" id="ARBA00004651"/>
    </source>
</evidence>
<feature type="transmembrane region" description="Helical" evidence="10">
    <location>
        <begin position="184"/>
        <end position="202"/>
    </location>
</feature>
<dbReference type="NCBIfam" id="TIGR03592">
    <property type="entry name" value="yidC_oxa1_cterm"/>
    <property type="match status" value="1"/>
</dbReference>
<organism evidence="12 13">
    <name type="scientific">Clostridium brassicae</name>
    <dbReference type="NCBI Taxonomy" id="2999072"/>
    <lineage>
        <taxon>Bacteria</taxon>
        <taxon>Bacillati</taxon>
        <taxon>Bacillota</taxon>
        <taxon>Clostridia</taxon>
        <taxon>Eubacteriales</taxon>
        <taxon>Clostridiaceae</taxon>
        <taxon>Clostridium</taxon>
    </lineage>
</organism>
<dbReference type="RefSeq" id="WP_268060633.1">
    <property type="nucleotide sequence ID" value="NZ_JAPQFJ010000004.1"/>
</dbReference>
<evidence type="ECO:0000256" key="3">
    <source>
        <dbReference type="ARBA" id="ARBA00022475"/>
    </source>
</evidence>
<keyword evidence="5" id="KW-0653">Protein transport</keyword>
<keyword evidence="7 10" id="KW-0472">Membrane</keyword>
<keyword evidence="4 9" id="KW-0812">Transmembrane</keyword>
<keyword evidence="13" id="KW-1185">Reference proteome</keyword>
<evidence type="ECO:0000256" key="2">
    <source>
        <dbReference type="ARBA" id="ARBA00022448"/>
    </source>
</evidence>